<dbReference type="GO" id="GO:0008483">
    <property type="term" value="F:transaminase activity"/>
    <property type="evidence" value="ECO:0007669"/>
    <property type="project" value="UniProtKB-KW"/>
</dbReference>
<keyword evidence="2" id="KW-0663">Pyridoxal phosphate</keyword>
<dbReference type="CDD" id="cd00609">
    <property type="entry name" value="AAT_like"/>
    <property type="match status" value="1"/>
</dbReference>
<dbReference type="Pfam" id="PF00155">
    <property type="entry name" value="Aminotran_1_2"/>
    <property type="match status" value="1"/>
</dbReference>
<evidence type="ECO:0000313" key="6">
    <source>
        <dbReference type="Proteomes" id="UP000094067"/>
    </source>
</evidence>
<keyword evidence="3" id="KW-0032">Aminotransferase</keyword>
<sequence>MNTFHGSDLEKIEQVYGIRKEEITGFGANVNPLGLSPFLKDYLAGHLDVLCAYPDRNYTALRRAISAYTGAPAEHILVGNGSTELISAGIQAVHPKDAVVLGPAYSEYERELSLVGSRMHYYDLKASEDFHLDVEDLEKFITEDIFSHDTDTIPGKSIPCLPQLLVLCNPNNPTSSAITTEQMKRLLSLCKRNGILVMADETYAEFAPCLSDITAIPLTESYDNLIVLRGVSKFWAAPGLRLGYAVTGNRKLQEQINAAKNPWTVSSLADAAGQVMFTDTEYINRTRSLIREEREYCVSFLSELPDLKVFPAYANFVLVRILRQGSTAGDIFEAAIRKKMMIRDCSSFHSLDESFFRFCFMRHEDNVRLMECIKDVISGSFISAPFSQ</sequence>
<keyword evidence="5" id="KW-0456">Lyase</keyword>
<dbReference type="AlphaFoldDB" id="A0A1E3A4I2"/>
<dbReference type="EMBL" id="MCGH01000003">
    <property type="protein sequence ID" value="ODM03301.1"/>
    <property type="molecule type" value="Genomic_DNA"/>
</dbReference>
<comment type="cofactor">
    <cofactor evidence="1 3">
        <name>pyridoxal 5'-phosphate</name>
        <dbReference type="ChEBI" id="CHEBI:597326"/>
    </cofactor>
</comment>
<dbReference type="EC" id="2.6.1.-" evidence="3"/>
<dbReference type="InterPro" id="IPR004839">
    <property type="entry name" value="Aminotransferase_I/II_large"/>
</dbReference>
<dbReference type="RefSeq" id="WP_069154755.1">
    <property type="nucleotide sequence ID" value="NZ_MCGH01000003.1"/>
</dbReference>
<name>A0A1E3A4I2_9FIRM</name>
<evidence type="ECO:0000256" key="2">
    <source>
        <dbReference type="ARBA" id="ARBA00022898"/>
    </source>
</evidence>
<dbReference type="InterPro" id="IPR004838">
    <property type="entry name" value="NHTrfase_class1_PyrdxlP-BS"/>
</dbReference>
<dbReference type="SUPFAM" id="SSF53383">
    <property type="entry name" value="PLP-dependent transferases"/>
    <property type="match status" value="1"/>
</dbReference>
<dbReference type="InterPro" id="IPR015421">
    <property type="entry name" value="PyrdxlP-dep_Trfase_major"/>
</dbReference>
<dbReference type="InterPro" id="IPR015422">
    <property type="entry name" value="PyrdxlP-dep_Trfase_small"/>
</dbReference>
<organism evidence="5 6">
    <name type="scientific">Eisenbergiella tayi</name>
    <dbReference type="NCBI Taxonomy" id="1432052"/>
    <lineage>
        <taxon>Bacteria</taxon>
        <taxon>Bacillati</taxon>
        <taxon>Bacillota</taxon>
        <taxon>Clostridia</taxon>
        <taxon>Lachnospirales</taxon>
        <taxon>Lachnospiraceae</taxon>
        <taxon>Eisenbergiella</taxon>
    </lineage>
</organism>
<accession>A0A1E3A4I2</accession>
<dbReference type="PANTHER" id="PTHR42885">
    <property type="entry name" value="HISTIDINOL-PHOSPHATE AMINOTRANSFERASE-RELATED"/>
    <property type="match status" value="1"/>
</dbReference>
<dbReference type="Gene3D" id="3.40.640.10">
    <property type="entry name" value="Type I PLP-dependent aspartate aminotransferase-like (Major domain)"/>
    <property type="match status" value="1"/>
</dbReference>
<evidence type="ECO:0000259" key="4">
    <source>
        <dbReference type="Pfam" id="PF00155"/>
    </source>
</evidence>
<evidence type="ECO:0000256" key="1">
    <source>
        <dbReference type="ARBA" id="ARBA00001933"/>
    </source>
</evidence>
<dbReference type="GO" id="GO:0016829">
    <property type="term" value="F:lyase activity"/>
    <property type="evidence" value="ECO:0007669"/>
    <property type="project" value="UniProtKB-KW"/>
</dbReference>
<feature type="domain" description="Aminotransferase class I/classII large" evidence="4">
    <location>
        <begin position="24"/>
        <end position="371"/>
    </location>
</feature>
<proteinExistence type="inferred from homology"/>
<keyword evidence="3" id="KW-0808">Transferase</keyword>
<gene>
    <name evidence="5" type="primary">cobD_2</name>
    <name evidence="5" type="ORF">BEI61_04096</name>
</gene>
<dbReference type="PANTHER" id="PTHR42885:SF1">
    <property type="entry name" value="THREONINE-PHOSPHATE DECARBOXYLASE"/>
    <property type="match status" value="1"/>
</dbReference>
<comment type="similarity">
    <text evidence="3">Belongs to the class-I pyridoxal-phosphate-dependent aminotransferase family.</text>
</comment>
<evidence type="ECO:0000256" key="3">
    <source>
        <dbReference type="RuleBase" id="RU000481"/>
    </source>
</evidence>
<dbReference type="InterPro" id="IPR015424">
    <property type="entry name" value="PyrdxlP-dep_Trfase"/>
</dbReference>
<evidence type="ECO:0000313" key="5">
    <source>
        <dbReference type="EMBL" id="ODM03301.1"/>
    </source>
</evidence>
<reference evidence="5 6" key="1">
    <citation type="submission" date="2016-07" db="EMBL/GenBank/DDBJ databases">
        <title>Characterization of isolates of Eisenbergiella tayi derived from blood cultures, using whole genome sequencing.</title>
        <authorList>
            <person name="Burdz T."/>
            <person name="Wiebe D."/>
            <person name="Huynh C."/>
            <person name="Bernard K."/>
        </authorList>
    </citation>
    <scope>NUCLEOTIDE SEQUENCE [LARGE SCALE GENOMIC DNA]</scope>
    <source>
        <strain evidence="5 6">NML 110608</strain>
    </source>
</reference>
<dbReference type="PATRIC" id="fig|1432052.4.peg.4533"/>
<dbReference type="Proteomes" id="UP000094067">
    <property type="component" value="Unassembled WGS sequence"/>
</dbReference>
<dbReference type="Gene3D" id="3.90.1150.10">
    <property type="entry name" value="Aspartate Aminotransferase, domain 1"/>
    <property type="match status" value="1"/>
</dbReference>
<comment type="caution">
    <text evidence="5">The sequence shown here is derived from an EMBL/GenBank/DDBJ whole genome shotgun (WGS) entry which is preliminary data.</text>
</comment>
<dbReference type="PROSITE" id="PS00105">
    <property type="entry name" value="AA_TRANSFER_CLASS_1"/>
    <property type="match status" value="1"/>
</dbReference>
<protein>
    <recommendedName>
        <fullName evidence="3">Aminotransferase</fullName>
        <ecNumber evidence="3">2.6.1.-</ecNumber>
    </recommendedName>
</protein>
<dbReference type="GO" id="GO:0030170">
    <property type="term" value="F:pyridoxal phosphate binding"/>
    <property type="evidence" value="ECO:0007669"/>
    <property type="project" value="InterPro"/>
</dbReference>